<dbReference type="GO" id="GO:0016020">
    <property type="term" value="C:membrane"/>
    <property type="evidence" value="ECO:0007669"/>
    <property type="project" value="InterPro"/>
</dbReference>
<evidence type="ECO:0000313" key="3">
    <source>
        <dbReference type="Proteomes" id="UP000252174"/>
    </source>
</evidence>
<keyword evidence="3" id="KW-1185">Reference proteome</keyword>
<name>A0A369ATS7_9BURK</name>
<dbReference type="RefSeq" id="WP_114481813.1">
    <property type="nucleotide sequence ID" value="NZ_QPJU01000001.1"/>
</dbReference>
<comment type="caution">
    <text evidence="2">The sequence shown here is derived from an EMBL/GenBank/DDBJ whole genome shotgun (WGS) entry which is preliminary data.</text>
</comment>
<dbReference type="Proteomes" id="UP000252174">
    <property type="component" value="Unassembled WGS sequence"/>
</dbReference>
<protein>
    <submittedName>
        <fullName evidence="2">YggT family protein</fullName>
    </submittedName>
</protein>
<feature type="transmembrane region" description="Helical" evidence="1">
    <location>
        <begin position="77"/>
        <end position="99"/>
    </location>
</feature>
<evidence type="ECO:0000256" key="1">
    <source>
        <dbReference type="SAM" id="Phobius"/>
    </source>
</evidence>
<keyword evidence="1" id="KW-1133">Transmembrane helix</keyword>
<evidence type="ECO:0000313" key="2">
    <source>
        <dbReference type="EMBL" id="RCX11637.1"/>
    </source>
</evidence>
<dbReference type="OrthoDB" id="9806665at2"/>
<sequence length="183" mass="20147">MLYEIATFLLDLVGGLLTGACLLRFYMQWQRVSFANPLGRVVMALSDWLVLPLRRVLRAVRGWDWASLVAALLLQLAQYGLLWLLMGAGVAWVWLLWLALFGLVRVAITGLMGLLLVSAVLSWMPARAPLADVVARLCAPVLRPLQRIIPPLGGVDWSALVALVLLQIALIVLGHVQASVFMQ</sequence>
<dbReference type="AlphaFoldDB" id="A0A369ATS7"/>
<dbReference type="Pfam" id="PF02325">
    <property type="entry name" value="CCB3_YggT"/>
    <property type="match status" value="2"/>
</dbReference>
<dbReference type="EMBL" id="QPJU01000001">
    <property type="protein sequence ID" value="RCX11637.1"/>
    <property type="molecule type" value="Genomic_DNA"/>
</dbReference>
<accession>A0A369ATS7</accession>
<feature type="transmembrane region" description="Helical" evidence="1">
    <location>
        <begin position="157"/>
        <end position="176"/>
    </location>
</feature>
<organism evidence="2 3">
    <name type="scientific">Extensimonas vulgaris</name>
    <dbReference type="NCBI Taxonomy" id="1031594"/>
    <lineage>
        <taxon>Bacteria</taxon>
        <taxon>Pseudomonadati</taxon>
        <taxon>Pseudomonadota</taxon>
        <taxon>Betaproteobacteria</taxon>
        <taxon>Burkholderiales</taxon>
        <taxon>Comamonadaceae</taxon>
        <taxon>Extensimonas</taxon>
    </lineage>
</organism>
<keyword evidence="1" id="KW-0812">Transmembrane</keyword>
<gene>
    <name evidence="2" type="ORF">DFR45_101164</name>
</gene>
<reference evidence="2 3" key="1">
    <citation type="submission" date="2018-07" db="EMBL/GenBank/DDBJ databases">
        <title>Genomic Encyclopedia of Type Strains, Phase IV (KMG-IV): sequencing the most valuable type-strain genomes for metagenomic binning, comparative biology and taxonomic classification.</title>
        <authorList>
            <person name="Goeker M."/>
        </authorList>
    </citation>
    <scope>NUCLEOTIDE SEQUENCE [LARGE SCALE GENOMIC DNA]</scope>
    <source>
        <strain evidence="2 3">DSM 100911</strain>
    </source>
</reference>
<feature type="transmembrane region" description="Helical" evidence="1">
    <location>
        <begin position="106"/>
        <end position="124"/>
    </location>
</feature>
<keyword evidence="1" id="KW-0472">Membrane</keyword>
<feature type="transmembrane region" description="Helical" evidence="1">
    <location>
        <begin position="6"/>
        <end position="26"/>
    </location>
</feature>
<dbReference type="InterPro" id="IPR003425">
    <property type="entry name" value="CCB3/YggT"/>
</dbReference>
<proteinExistence type="predicted"/>